<evidence type="ECO:0000313" key="1">
    <source>
        <dbReference type="EMBL" id="SVD96197.1"/>
    </source>
</evidence>
<protein>
    <submittedName>
        <fullName evidence="1">Uncharacterized protein</fullName>
    </submittedName>
</protein>
<organism evidence="1">
    <name type="scientific">marine metagenome</name>
    <dbReference type="NCBI Taxonomy" id="408172"/>
    <lineage>
        <taxon>unclassified sequences</taxon>
        <taxon>metagenomes</taxon>
        <taxon>ecological metagenomes</taxon>
    </lineage>
</organism>
<dbReference type="PROSITE" id="PS51257">
    <property type="entry name" value="PROKAR_LIPOPROTEIN"/>
    <property type="match status" value="1"/>
</dbReference>
<accession>A0A382ZKX4</accession>
<sequence length="49" mass="5580">MNNLKIINIIILLFTSCSEEEIPLVSNTPTDLPEKNYKLNLRSNSGEFL</sequence>
<reference evidence="1" key="1">
    <citation type="submission" date="2018-05" db="EMBL/GenBank/DDBJ databases">
        <authorList>
            <person name="Lanie J.A."/>
            <person name="Ng W.-L."/>
            <person name="Kazmierczak K.M."/>
            <person name="Andrzejewski T.M."/>
            <person name="Davidsen T.M."/>
            <person name="Wayne K.J."/>
            <person name="Tettelin H."/>
            <person name="Glass J.I."/>
            <person name="Rusch D."/>
            <person name="Podicherti R."/>
            <person name="Tsui H.-C.T."/>
            <person name="Winkler M.E."/>
        </authorList>
    </citation>
    <scope>NUCLEOTIDE SEQUENCE</scope>
</reference>
<dbReference type="EMBL" id="UINC01184808">
    <property type="protein sequence ID" value="SVD96197.1"/>
    <property type="molecule type" value="Genomic_DNA"/>
</dbReference>
<feature type="non-terminal residue" evidence="1">
    <location>
        <position position="49"/>
    </location>
</feature>
<name>A0A382ZKX4_9ZZZZ</name>
<proteinExistence type="predicted"/>
<gene>
    <name evidence="1" type="ORF">METZ01_LOCUS449051</name>
</gene>
<dbReference type="AlphaFoldDB" id="A0A382ZKX4"/>